<protein>
    <submittedName>
        <fullName evidence="1">Uncharacterized protein</fullName>
    </submittedName>
</protein>
<dbReference type="AlphaFoldDB" id="A0A0M9VR22"/>
<proteinExistence type="predicted"/>
<gene>
    <name evidence="1" type="ORF">Malapachy_3409</name>
</gene>
<dbReference type="EMBL" id="LGAV01000001">
    <property type="protein sequence ID" value="KOS16162.1"/>
    <property type="molecule type" value="Genomic_DNA"/>
</dbReference>
<dbReference type="OrthoDB" id="2523383at2759"/>
<dbReference type="RefSeq" id="XP_017993794.1">
    <property type="nucleotide sequence ID" value="XM_018137879.1"/>
</dbReference>
<dbReference type="VEuPathDB" id="FungiDB:Malapachy_3409"/>
<dbReference type="GeneID" id="28729755"/>
<organism evidence="1 2">
    <name type="scientific">Malassezia pachydermatis</name>
    <dbReference type="NCBI Taxonomy" id="77020"/>
    <lineage>
        <taxon>Eukaryota</taxon>
        <taxon>Fungi</taxon>
        <taxon>Dikarya</taxon>
        <taxon>Basidiomycota</taxon>
        <taxon>Ustilaginomycotina</taxon>
        <taxon>Malasseziomycetes</taxon>
        <taxon>Malasseziales</taxon>
        <taxon>Malasseziaceae</taxon>
        <taxon>Malassezia</taxon>
    </lineage>
</organism>
<comment type="caution">
    <text evidence="1">The sequence shown here is derived from an EMBL/GenBank/DDBJ whole genome shotgun (WGS) entry which is preliminary data.</text>
</comment>
<sequence>METWYSCMHTPHEPMSAPPLAVLERGASRTDVSSSVTIPSSILLSDASVSPGIGVDVPLLQEDLSEPEFPAQASEPSAMLYTMPAKDQIQLPLKLGVPVLDTRTNPYVDLATHLRRHGMNAEAREFARSQVTCEFVLHAFLTMHKPSTTPSEDTAERASKAGEDVARALEQCFQLSLPSVHEQLRHAAMGMSMPPGHAILPSALRLAWTRTGPYDKTQSVPVLPTHVLALGRHVQSVKDTQGAEHTLAVTPCVLVPVHWIVYVLQCAHMPTAISFSSAQGGTLPVVPMAMPYPKLWSHMHLWLYTRDPSKLLASLLPLASMLHMVHGTSLDGLPFSAIIDVLACHGDGTWS</sequence>
<evidence type="ECO:0000313" key="2">
    <source>
        <dbReference type="Proteomes" id="UP000037751"/>
    </source>
</evidence>
<keyword evidence="2" id="KW-1185">Reference proteome</keyword>
<accession>A0A0M9VR22</accession>
<name>A0A0M9VR22_9BASI</name>
<dbReference type="Proteomes" id="UP000037751">
    <property type="component" value="Unassembled WGS sequence"/>
</dbReference>
<reference evidence="1 2" key="1">
    <citation type="submission" date="2015-07" db="EMBL/GenBank/DDBJ databases">
        <title>Draft Genome Sequence of Malassezia furfur CBS1878 and Malassezia pachydermatis CBS1879.</title>
        <authorList>
            <person name="Triana S."/>
            <person name="Ohm R."/>
            <person name="Gonzalez A."/>
            <person name="DeCock H."/>
            <person name="Restrepo S."/>
            <person name="Celis A."/>
        </authorList>
    </citation>
    <scope>NUCLEOTIDE SEQUENCE [LARGE SCALE GENOMIC DNA]</scope>
    <source>
        <strain evidence="1 2">CBS 1879</strain>
    </source>
</reference>
<evidence type="ECO:0000313" key="1">
    <source>
        <dbReference type="EMBL" id="KOS16162.1"/>
    </source>
</evidence>